<dbReference type="GO" id="GO:0005874">
    <property type="term" value="C:microtubule"/>
    <property type="evidence" value="ECO:0007669"/>
    <property type="project" value="UniProtKB-KW"/>
</dbReference>
<dbReference type="InterPro" id="IPR044833">
    <property type="entry name" value="WDL5/6"/>
</dbReference>
<keyword evidence="3" id="KW-0963">Cytoplasm</keyword>
<dbReference type="PANTHER" id="PTHR31358:SF29">
    <property type="entry name" value="PROTEIN WVD2-LIKE 5-RELATED"/>
    <property type="match status" value="1"/>
</dbReference>
<comment type="subcellular location">
    <subcellularLocation>
        <location evidence="1">Cytoplasm</location>
        <location evidence="1">Cytoskeleton</location>
    </subcellularLocation>
</comment>
<evidence type="ECO:0000256" key="1">
    <source>
        <dbReference type="ARBA" id="ARBA00004245"/>
    </source>
</evidence>
<name>A0A7J0FE35_9ERIC</name>
<evidence type="ECO:0000259" key="7">
    <source>
        <dbReference type="Pfam" id="PF06886"/>
    </source>
</evidence>
<evidence type="ECO:0000313" key="9">
    <source>
        <dbReference type="Proteomes" id="UP000585474"/>
    </source>
</evidence>
<evidence type="ECO:0000256" key="5">
    <source>
        <dbReference type="ARBA" id="ARBA00023212"/>
    </source>
</evidence>
<gene>
    <name evidence="8" type="ORF">Acr_11g0012340</name>
</gene>
<evidence type="ECO:0000256" key="3">
    <source>
        <dbReference type="ARBA" id="ARBA00022490"/>
    </source>
</evidence>
<evidence type="ECO:0000256" key="4">
    <source>
        <dbReference type="ARBA" id="ARBA00022701"/>
    </source>
</evidence>
<dbReference type="Pfam" id="PF06886">
    <property type="entry name" value="TPX2"/>
    <property type="match status" value="1"/>
</dbReference>
<dbReference type="Proteomes" id="UP000585474">
    <property type="component" value="Unassembled WGS sequence"/>
</dbReference>
<feature type="compositionally biased region" description="Basic and acidic residues" evidence="6">
    <location>
        <begin position="158"/>
        <end position="172"/>
    </location>
</feature>
<accession>A0A7J0FE35</accession>
<feature type="compositionally biased region" description="Polar residues" evidence="6">
    <location>
        <begin position="41"/>
        <end position="50"/>
    </location>
</feature>
<feature type="region of interest" description="Disordered" evidence="6">
    <location>
        <begin position="1"/>
        <end position="22"/>
    </location>
</feature>
<keyword evidence="9" id="KW-1185">Reference proteome</keyword>
<dbReference type="AlphaFoldDB" id="A0A7J0FE35"/>
<dbReference type="EMBL" id="BJWL01000011">
    <property type="protein sequence ID" value="GFY96928.1"/>
    <property type="molecule type" value="Genomic_DNA"/>
</dbReference>
<evidence type="ECO:0000256" key="2">
    <source>
        <dbReference type="ARBA" id="ARBA00005885"/>
    </source>
</evidence>
<feature type="region of interest" description="Disordered" evidence="6">
    <location>
        <begin position="41"/>
        <end position="191"/>
    </location>
</feature>
<comment type="caution">
    <text evidence="8">The sequence shown here is derived from an EMBL/GenBank/DDBJ whole genome shotgun (WGS) entry which is preliminary data.</text>
</comment>
<evidence type="ECO:0000256" key="6">
    <source>
        <dbReference type="SAM" id="MobiDB-lite"/>
    </source>
</evidence>
<evidence type="ECO:0000313" key="8">
    <source>
        <dbReference type="EMBL" id="GFY96928.1"/>
    </source>
</evidence>
<dbReference type="InterPro" id="IPR027329">
    <property type="entry name" value="TPX2_C"/>
</dbReference>
<sequence length="332" mass="36219">MNADIAVPVSANGMSHENGVHEQLPAPGEEVIVLAKVNGFPTSDSESAGPNGNPGIVCKLEESGSKNSSAEAVRDTSTVHAGRNGLSISKEVEAEETDRSKVPKPQNGQGKAKIEKPSSPKHAQTMWMKKNNDGKDMKTTSSISNGTLPSNTRPKQPFADRTKNRSFNDREVVGGNMKPAPSGINARQSGKVDAASFSLNATESECPISPTAGDVKPRKVGTLPSYNISFRCNERAEKRKEFYSKLEEKIHAKEVEKSNIQAQSKETQEAEIKMLRKSLAFKATPMPSFYQEPPPPKPELKKVTLCFLLHVFENKFHTLFTGDTCRISLPSR</sequence>
<comment type="similarity">
    <text evidence="2">Belongs to the TPX2 family.</text>
</comment>
<keyword evidence="5" id="KW-0206">Cytoskeleton</keyword>
<protein>
    <submittedName>
        <fullName evidence="8">TPX2 (Targeting protein for Xklp2) protein family</fullName>
    </submittedName>
</protein>
<organism evidence="8 9">
    <name type="scientific">Actinidia rufa</name>
    <dbReference type="NCBI Taxonomy" id="165716"/>
    <lineage>
        <taxon>Eukaryota</taxon>
        <taxon>Viridiplantae</taxon>
        <taxon>Streptophyta</taxon>
        <taxon>Embryophyta</taxon>
        <taxon>Tracheophyta</taxon>
        <taxon>Spermatophyta</taxon>
        <taxon>Magnoliopsida</taxon>
        <taxon>eudicotyledons</taxon>
        <taxon>Gunneridae</taxon>
        <taxon>Pentapetalae</taxon>
        <taxon>asterids</taxon>
        <taxon>Ericales</taxon>
        <taxon>Actinidiaceae</taxon>
        <taxon>Actinidia</taxon>
    </lineage>
</organism>
<dbReference type="PANTHER" id="PTHR31358">
    <property type="entry name" value="PROTEIN WVD2-LIKE 4"/>
    <property type="match status" value="1"/>
</dbReference>
<reference evidence="8 9" key="1">
    <citation type="submission" date="2019-07" db="EMBL/GenBank/DDBJ databases">
        <title>De Novo Assembly of kiwifruit Actinidia rufa.</title>
        <authorList>
            <person name="Sugita-Konishi S."/>
            <person name="Sato K."/>
            <person name="Mori E."/>
            <person name="Abe Y."/>
            <person name="Kisaki G."/>
            <person name="Hamano K."/>
            <person name="Suezawa K."/>
            <person name="Otani M."/>
            <person name="Fukuda T."/>
            <person name="Manabe T."/>
            <person name="Gomi K."/>
            <person name="Tabuchi M."/>
            <person name="Akimitsu K."/>
            <person name="Kataoka I."/>
        </authorList>
    </citation>
    <scope>NUCLEOTIDE SEQUENCE [LARGE SCALE GENOMIC DNA]</scope>
    <source>
        <strain evidence="9">cv. Fuchu</strain>
    </source>
</reference>
<dbReference type="GO" id="GO:0008017">
    <property type="term" value="F:microtubule binding"/>
    <property type="evidence" value="ECO:0007669"/>
    <property type="project" value="InterPro"/>
</dbReference>
<feature type="domain" description="TPX2 C-terminal" evidence="7">
    <location>
        <begin position="228"/>
        <end position="298"/>
    </location>
</feature>
<dbReference type="OrthoDB" id="1939285at2759"/>
<feature type="compositionally biased region" description="Polar residues" evidence="6">
    <location>
        <begin position="139"/>
        <end position="154"/>
    </location>
</feature>
<feature type="compositionally biased region" description="Polar residues" evidence="6">
    <location>
        <begin position="65"/>
        <end position="79"/>
    </location>
</feature>
<keyword evidence="4" id="KW-0493">Microtubule</keyword>
<proteinExistence type="inferred from homology"/>